<comment type="catalytic activity">
    <reaction evidence="1">
        <text>Hydrolysis of terminal non-reducing N-acetyl-D-hexosamine residues in N-acetyl-beta-D-hexosaminides.</text>
        <dbReference type="EC" id="3.2.1.52"/>
    </reaction>
</comment>
<feature type="domain" description="Beta-hexosaminidase bacterial type N-terminal" evidence="8">
    <location>
        <begin position="50"/>
        <end position="112"/>
    </location>
</feature>
<dbReference type="EC" id="3.2.1.52" evidence="3"/>
<evidence type="ECO:0000313" key="9">
    <source>
        <dbReference type="EMBL" id="MBC8579520.1"/>
    </source>
</evidence>
<keyword evidence="5" id="KW-0326">Glycosidase</keyword>
<dbReference type="GO" id="GO:0005975">
    <property type="term" value="P:carbohydrate metabolic process"/>
    <property type="evidence" value="ECO:0007669"/>
    <property type="project" value="InterPro"/>
</dbReference>
<dbReference type="Gene3D" id="3.20.20.80">
    <property type="entry name" value="Glycosidases"/>
    <property type="match status" value="1"/>
</dbReference>
<dbReference type="PANTHER" id="PTHR22600:SF57">
    <property type="entry name" value="BETA-N-ACETYLHEXOSAMINIDASE"/>
    <property type="match status" value="1"/>
</dbReference>
<dbReference type="Pfam" id="PF02838">
    <property type="entry name" value="Glyco_hydro_20b"/>
    <property type="match status" value="1"/>
</dbReference>
<evidence type="ECO:0000256" key="4">
    <source>
        <dbReference type="ARBA" id="ARBA00022801"/>
    </source>
</evidence>
<comment type="similarity">
    <text evidence="2">Belongs to the glycosyl hydrolase 20 family.</text>
</comment>
<evidence type="ECO:0000256" key="1">
    <source>
        <dbReference type="ARBA" id="ARBA00001231"/>
    </source>
</evidence>
<dbReference type="RefSeq" id="WP_249332545.1">
    <property type="nucleotide sequence ID" value="NZ_JACRSY010000011.1"/>
</dbReference>
<dbReference type="InterPro" id="IPR029018">
    <property type="entry name" value="Hex-like_dom2"/>
</dbReference>
<dbReference type="Gene3D" id="3.30.379.10">
    <property type="entry name" value="Chitobiase/beta-hexosaminidase domain 2-like"/>
    <property type="match status" value="1"/>
</dbReference>
<protein>
    <recommendedName>
        <fullName evidence="3">beta-N-acetylhexosaminidase</fullName>
        <ecNumber evidence="3">3.2.1.52</ecNumber>
    </recommendedName>
</protein>
<keyword evidence="10" id="KW-1185">Reference proteome</keyword>
<name>A0A926EIA8_9FIRM</name>
<dbReference type="InterPro" id="IPR015882">
    <property type="entry name" value="HEX_bac_N"/>
</dbReference>
<dbReference type="GO" id="GO:0004563">
    <property type="term" value="F:beta-N-acetylhexosaminidase activity"/>
    <property type="evidence" value="ECO:0007669"/>
    <property type="project" value="UniProtKB-EC"/>
</dbReference>
<dbReference type="GO" id="GO:0030203">
    <property type="term" value="P:glycosaminoglycan metabolic process"/>
    <property type="evidence" value="ECO:0007669"/>
    <property type="project" value="TreeGrafter"/>
</dbReference>
<evidence type="ECO:0000256" key="6">
    <source>
        <dbReference type="PIRSR" id="PIRSR625705-1"/>
    </source>
</evidence>
<proteinExistence type="inferred from homology"/>
<comment type="caution">
    <text evidence="9">The sequence shown here is derived from an EMBL/GenBank/DDBJ whole genome shotgun (WGS) entry which is preliminary data.</text>
</comment>
<dbReference type="AlphaFoldDB" id="A0A926EIA8"/>
<evidence type="ECO:0000256" key="3">
    <source>
        <dbReference type="ARBA" id="ARBA00012663"/>
    </source>
</evidence>
<feature type="active site" description="Proton donor" evidence="6">
    <location>
        <position position="260"/>
    </location>
</feature>
<evidence type="ECO:0000256" key="5">
    <source>
        <dbReference type="ARBA" id="ARBA00023295"/>
    </source>
</evidence>
<dbReference type="SUPFAM" id="SSF51445">
    <property type="entry name" value="(Trans)glycosidases"/>
    <property type="match status" value="1"/>
</dbReference>
<dbReference type="PANTHER" id="PTHR22600">
    <property type="entry name" value="BETA-HEXOSAMINIDASE"/>
    <property type="match status" value="1"/>
</dbReference>
<dbReference type="SUPFAM" id="SSF55545">
    <property type="entry name" value="beta-N-acetylhexosaminidase-like domain"/>
    <property type="match status" value="1"/>
</dbReference>
<dbReference type="Proteomes" id="UP000655830">
    <property type="component" value="Unassembled WGS sequence"/>
</dbReference>
<organism evidence="9 10">
    <name type="scientific">Zhenhengia yiwuensis</name>
    <dbReference type="NCBI Taxonomy" id="2763666"/>
    <lineage>
        <taxon>Bacteria</taxon>
        <taxon>Bacillati</taxon>
        <taxon>Bacillota</taxon>
        <taxon>Clostridia</taxon>
        <taxon>Lachnospirales</taxon>
        <taxon>Lachnospiraceae</taxon>
        <taxon>Zhenhengia</taxon>
    </lineage>
</organism>
<dbReference type="PRINTS" id="PR00738">
    <property type="entry name" value="GLHYDRLASE20"/>
</dbReference>
<reference evidence="9" key="1">
    <citation type="submission" date="2020-08" db="EMBL/GenBank/DDBJ databases">
        <title>Genome public.</title>
        <authorList>
            <person name="Liu C."/>
            <person name="Sun Q."/>
        </authorList>
    </citation>
    <scope>NUCLEOTIDE SEQUENCE</scope>
    <source>
        <strain evidence="9">NSJ-12</strain>
    </source>
</reference>
<dbReference type="InterPro" id="IPR025705">
    <property type="entry name" value="Beta_hexosaminidase_sua/sub"/>
</dbReference>
<accession>A0A926EIA8</accession>
<dbReference type="InterPro" id="IPR017853">
    <property type="entry name" value="GH"/>
</dbReference>
<keyword evidence="4" id="KW-0378">Hydrolase</keyword>
<gene>
    <name evidence="9" type="ORF">H8718_08250</name>
</gene>
<dbReference type="EMBL" id="JACRSY010000011">
    <property type="protein sequence ID" value="MBC8579520.1"/>
    <property type="molecule type" value="Genomic_DNA"/>
</dbReference>
<sequence length="613" mass="70117">MNYNIIPELKNVSLNTASIKLSDYILTDMLTKALPISEGILREGTYTGCGTKSITFCNASFEHKDAYKLVLAEEEITIHASSDCSLLYGLMTLSELDRLNKGTLTCGIIYDYPDMHYRAISDDISRGQVSTFEHFKTIIRKLARYKYNVYMPYIEDVFKLKCCPDWGKYSDGLTGEEWKALTEYAAKYHISVRPIINLLGHFDKNASIASLQPITIHQEDGSITSVIDPLNPAVKPLVSNILDEVVEAFGPGIIHVGGDEPCAITEVYGKEKGGQLFIEYYTWVHDELAKRDCSMMMYADFFAPPWGDYSVGLERALELPQGINFVFWDYAARASYPYVEKLHEIGLTVTVSPGTWTWNRFACDMKLCWNNTAGLLLAADGQSTHMIMSCWGDGGDCSRELNWPGFLIGANCSWAAKTTYTFEQFYDIYHAVFFGLNKEEAASLYNVYHYDSVIGLKDNFIFKQEMFKSALEPITFAEKEKAYLLIDEMTKALELIKSLKTRIQEKTALDALYLSAKRILFTAKKISYLPWAPLQNREEAMSYISNVLELASEVENIRQYHEKVWFDTNRRSDWGYVEMLYLDLRDELQRLARHMAHDKNFRKNLAFHVFKAD</sequence>
<evidence type="ECO:0000256" key="2">
    <source>
        <dbReference type="ARBA" id="ARBA00006285"/>
    </source>
</evidence>
<evidence type="ECO:0000259" key="8">
    <source>
        <dbReference type="Pfam" id="PF02838"/>
    </source>
</evidence>
<dbReference type="GO" id="GO:0016020">
    <property type="term" value="C:membrane"/>
    <property type="evidence" value="ECO:0007669"/>
    <property type="project" value="TreeGrafter"/>
</dbReference>
<dbReference type="Pfam" id="PF00728">
    <property type="entry name" value="Glyco_hydro_20"/>
    <property type="match status" value="1"/>
</dbReference>
<feature type="domain" description="Glycoside hydrolase family 20 catalytic" evidence="7">
    <location>
        <begin position="170"/>
        <end position="261"/>
    </location>
</feature>
<dbReference type="InterPro" id="IPR015883">
    <property type="entry name" value="Glyco_hydro_20_cat"/>
</dbReference>
<evidence type="ECO:0000259" key="7">
    <source>
        <dbReference type="Pfam" id="PF00728"/>
    </source>
</evidence>
<evidence type="ECO:0000313" key="10">
    <source>
        <dbReference type="Proteomes" id="UP000655830"/>
    </source>
</evidence>